<evidence type="ECO:0000313" key="1">
    <source>
        <dbReference type="EMBL" id="KAH6637303.1"/>
    </source>
</evidence>
<accession>A0ACB7PG94</accession>
<reference evidence="1 2" key="1">
    <citation type="journal article" date="2021" name="Nat. Commun.">
        <title>Genetic determinants of endophytism in the Arabidopsis root mycobiome.</title>
        <authorList>
            <person name="Mesny F."/>
            <person name="Miyauchi S."/>
            <person name="Thiergart T."/>
            <person name="Pickel B."/>
            <person name="Atanasova L."/>
            <person name="Karlsson M."/>
            <person name="Huettel B."/>
            <person name="Barry K.W."/>
            <person name="Haridas S."/>
            <person name="Chen C."/>
            <person name="Bauer D."/>
            <person name="Andreopoulos W."/>
            <person name="Pangilinan J."/>
            <person name="LaButti K."/>
            <person name="Riley R."/>
            <person name="Lipzen A."/>
            <person name="Clum A."/>
            <person name="Drula E."/>
            <person name="Henrissat B."/>
            <person name="Kohler A."/>
            <person name="Grigoriev I.V."/>
            <person name="Martin F.M."/>
            <person name="Hacquard S."/>
        </authorList>
    </citation>
    <scope>NUCLEOTIDE SEQUENCE [LARGE SCALE GENOMIC DNA]</scope>
    <source>
        <strain evidence="1 2">MPI-SDFR-AT-0079</strain>
    </source>
</reference>
<proteinExistence type="predicted"/>
<dbReference type="EMBL" id="JAGIZQ010000003">
    <property type="protein sequence ID" value="KAH6637303.1"/>
    <property type="molecule type" value="Genomic_DNA"/>
</dbReference>
<organism evidence="1 2">
    <name type="scientific">Chaetomium tenue</name>
    <dbReference type="NCBI Taxonomy" id="1854479"/>
    <lineage>
        <taxon>Eukaryota</taxon>
        <taxon>Fungi</taxon>
        <taxon>Dikarya</taxon>
        <taxon>Ascomycota</taxon>
        <taxon>Pezizomycotina</taxon>
        <taxon>Sordariomycetes</taxon>
        <taxon>Sordariomycetidae</taxon>
        <taxon>Sordariales</taxon>
        <taxon>Chaetomiaceae</taxon>
        <taxon>Chaetomium</taxon>
    </lineage>
</organism>
<keyword evidence="2" id="KW-1185">Reference proteome</keyword>
<sequence>MSKKRVSVLKRRGLFIVHTKRGLPVPLILLLATRRPSFVSRLSQTRASLGGGKRTRKRNPEAWLDVTCAPLSRMCCKDGLMFRIRCMDLPCKKEGGANLEALAVPVVASVAIPPRTTEVPCITPILSVAVSGKKRPPSTYHGTSMFTLQFRFRSSEIHPRAQIFDWVCDEPRIKMVHCLNAHSSG</sequence>
<gene>
    <name evidence="1" type="ORF">F5144DRAFT_210810</name>
</gene>
<dbReference type="Proteomes" id="UP000724584">
    <property type="component" value="Unassembled WGS sequence"/>
</dbReference>
<comment type="caution">
    <text evidence="1">The sequence shown here is derived from an EMBL/GenBank/DDBJ whole genome shotgun (WGS) entry which is preliminary data.</text>
</comment>
<evidence type="ECO:0000313" key="2">
    <source>
        <dbReference type="Proteomes" id="UP000724584"/>
    </source>
</evidence>
<protein>
    <submittedName>
        <fullName evidence="1">Uncharacterized protein</fullName>
    </submittedName>
</protein>
<name>A0ACB7PG94_9PEZI</name>